<reference evidence="2" key="1">
    <citation type="submission" date="2022-10" db="EMBL/GenBank/DDBJ databases">
        <title>Adaptive evolution leads to modifications in subtelomeric GC content in a zoonotic Cryptosporidium species.</title>
        <authorList>
            <person name="Li J."/>
            <person name="Feng Y."/>
            <person name="Xiao L."/>
        </authorList>
    </citation>
    <scope>NUCLEOTIDE SEQUENCE</scope>
    <source>
        <strain evidence="2">33844</strain>
    </source>
</reference>
<dbReference type="OrthoDB" id="342143at2759"/>
<organism evidence="2">
    <name type="scientific">Cryptosporidium canis</name>
    <dbReference type="NCBI Taxonomy" id="195482"/>
    <lineage>
        <taxon>Eukaryota</taxon>
        <taxon>Sar</taxon>
        <taxon>Alveolata</taxon>
        <taxon>Apicomplexa</taxon>
        <taxon>Conoidasida</taxon>
        <taxon>Coccidia</taxon>
        <taxon>Eucoccidiorida</taxon>
        <taxon>Eimeriorina</taxon>
        <taxon>Cryptosporidiidae</taxon>
        <taxon>Cryptosporidium</taxon>
    </lineage>
</organism>
<comment type="caution">
    <text evidence="2">The sequence shown here is derived from an EMBL/GenBank/DDBJ whole genome shotgun (WGS) entry which is preliminary data.</text>
</comment>
<feature type="compositionally biased region" description="Low complexity" evidence="1">
    <location>
        <begin position="694"/>
        <end position="712"/>
    </location>
</feature>
<gene>
    <name evidence="2" type="ORF">OJ253_370</name>
</gene>
<evidence type="ECO:0000256" key="1">
    <source>
        <dbReference type="SAM" id="MobiDB-lite"/>
    </source>
</evidence>
<dbReference type="AlphaFoldDB" id="A0A9D5DLA7"/>
<protein>
    <submittedName>
        <fullName evidence="2">Zn finger-containing protein</fullName>
    </submittedName>
</protein>
<accession>A0A9D5DLA7</accession>
<evidence type="ECO:0000313" key="2">
    <source>
        <dbReference type="EMBL" id="KAJ1613095.1"/>
    </source>
</evidence>
<name>A0A9D5DLA7_9CRYT</name>
<proteinExistence type="predicted"/>
<dbReference type="EMBL" id="JAPCXC010000004">
    <property type="protein sequence ID" value="KAJ1613095.1"/>
    <property type="molecule type" value="Genomic_DNA"/>
</dbReference>
<feature type="region of interest" description="Disordered" evidence="1">
    <location>
        <begin position="358"/>
        <end position="384"/>
    </location>
</feature>
<dbReference type="Proteomes" id="UP001067231">
    <property type="component" value="Unassembled WGS sequence"/>
</dbReference>
<feature type="region of interest" description="Disordered" evidence="1">
    <location>
        <begin position="693"/>
        <end position="771"/>
    </location>
</feature>
<sequence>MSFEERVSSENGGVEVLGGTDIVCGKGEVSGRWVSVSDFCPEISGLGLQFGNPSPMYDIQSICQQMEGSDLLRDGVLSESFLVSISELRYIVLVCIRWRLQNSAELVSSSGIVPEVSRGGSGLVIDTSCDDSSAPSIELLLSHLFLYRSCVNESHREELEVQVVRDVLKLIDPSAGGVECLVDRPGVAYRGFAKGGGAEIPEASEMRDAENTLASQFQLARIPFPKFGVFLGKDATEYAIGDIVSSTEHPSGLNLANVASTPSILGVLLKYFDVSWPNNILESLLHNEVAVEEPPQQDSGPGARDPGEVSLSLGSLTHILGLCKPCVFVNKTNKKCRNGVLCCFCHFQHKERKRGKRYKSAANSCSSSGPGVGSGGVSGFPRAEVPAGHEDALRAQTAPSLVAGSARGSSHIFASGHPEQSLVGVGSVQPALAVGTAAGGALDLSDLLASHCTLEQRPGNSPRICQGLSGPVPSLLPPNRNGPAFGRPSKPCSMAMDQPTRYFVPSPPLHPSKTSNLQVLQNEKDTSFLASPSLDSVATSASAGFHQLPTAYLEKSYSERLSGEGGGLDGPISVGSQGLTLEPFPFPGSQGGLPYFHDPLGDFTGCNKLINDASDMNNWISSLHSQSLPSAISTFPKGFGYLQWLDRPEFGELITDTWGVAPFEALMNEGVYNIPPNLSDSLSKVDHPDWTLTSAPKNSAANSSNSASESFNICHANTSPNPSPPEQIPSQTSPPELNEQPPHGPASRPKTGFHAQNFPSHEGPPIGSGNEFLLNSPNMLVPGFVAPTTLPPTSDGLSVLSSPFTAPSGGVVPPFLRDNQGAELPDYSVDCSPFSFLIGDLGEIGGAGIGATGFGMEFCFLNPWK</sequence>